<evidence type="ECO:0000313" key="1">
    <source>
        <dbReference type="EMBL" id="MDQ8206189.1"/>
    </source>
</evidence>
<sequence>MTQEKSKSKSVSLLPSLWEKVEAKAAQQYGTNRSTYIRELIEKDLEAEPQNNEQHYQSPLDSECFEDLLLDFCDASTRRDAAEALKYIDLDQTAFVTHILKQATAALSKVREGDNWEDIRMIAPHLEAYEKDFYRAAAEEQTPYKQKPRAPIAE</sequence>
<comment type="caution">
    <text evidence="1">The sequence shown here is derived from an EMBL/GenBank/DDBJ whole genome shotgun (WGS) entry which is preliminary data.</text>
</comment>
<accession>A0ABU1APU4</accession>
<organism evidence="1 2">
    <name type="scientific">Thalassobacterium maritimum</name>
    <dbReference type="NCBI Taxonomy" id="3041265"/>
    <lineage>
        <taxon>Bacteria</taxon>
        <taxon>Pseudomonadati</taxon>
        <taxon>Verrucomicrobiota</taxon>
        <taxon>Opitutia</taxon>
        <taxon>Puniceicoccales</taxon>
        <taxon>Coraliomargaritaceae</taxon>
        <taxon>Thalassobacterium</taxon>
    </lineage>
</organism>
<keyword evidence="2" id="KW-1185">Reference proteome</keyword>
<gene>
    <name evidence="1" type="ORF">QEH52_01615</name>
</gene>
<dbReference type="RefSeq" id="WP_308948193.1">
    <property type="nucleotide sequence ID" value="NZ_JARXHW010000002.1"/>
</dbReference>
<protein>
    <recommendedName>
        <fullName evidence="3">Ribbon-helix-helix protein CopG domain-containing protein</fullName>
    </recommendedName>
</protein>
<dbReference type="EMBL" id="JARXHW010000002">
    <property type="protein sequence ID" value="MDQ8206189.1"/>
    <property type="molecule type" value="Genomic_DNA"/>
</dbReference>
<evidence type="ECO:0000313" key="2">
    <source>
        <dbReference type="Proteomes" id="UP001225316"/>
    </source>
</evidence>
<name>A0ABU1APU4_9BACT</name>
<evidence type="ECO:0008006" key="3">
    <source>
        <dbReference type="Google" id="ProtNLM"/>
    </source>
</evidence>
<proteinExistence type="predicted"/>
<dbReference type="Proteomes" id="UP001225316">
    <property type="component" value="Unassembled WGS sequence"/>
</dbReference>
<reference evidence="1 2" key="1">
    <citation type="submission" date="2023-04" db="EMBL/GenBank/DDBJ databases">
        <title>A novel bacteria isolated from coastal sediment.</title>
        <authorList>
            <person name="Liu X.-J."/>
            <person name="Du Z.-J."/>
        </authorList>
    </citation>
    <scope>NUCLEOTIDE SEQUENCE [LARGE SCALE GENOMIC DNA]</scope>
    <source>
        <strain evidence="1 2">SDUM461003</strain>
    </source>
</reference>